<evidence type="ECO:0000313" key="9">
    <source>
        <dbReference type="EMBL" id="EKB32320.1"/>
    </source>
</evidence>
<name>K1JL24_9BURK</name>
<dbReference type="Pfam" id="PF03349">
    <property type="entry name" value="Toluene_X"/>
    <property type="match status" value="1"/>
</dbReference>
<gene>
    <name evidence="9" type="ORF">HMPREF9465_00088</name>
</gene>
<accession>K1JL24</accession>
<dbReference type="PANTHER" id="PTHR35093">
    <property type="entry name" value="OUTER MEMBRANE PROTEIN NMB0088-RELATED"/>
    <property type="match status" value="1"/>
</dbReference>
<dbReference type="Proteomes" id="UP000005835">
    <property type="component" value="Unassembled WGS sequence"/>
</dbReference>
<dbReference type="GO" id="GO:0009279">
    <property type="term" value="C:cell outer membrane"/>
    <property type="evidence" value="ECO:0007669"/>
    <property type="project" value="UniProtKB-SubCell"/>
</dbReference>
<proteinExistence type="inferred from homology"/>
<evidence type="ECO:0000256" key="4">
    <source>
        <dbReference type="ARBA" id="ARBA00022692"/>
    </source>
</evidence>
<evidence type="ECO:0000256" key="2">
    <source>
        <dbReference type="ARBA" id="ARBA00008163"/>
    </source>
</evidence>
<keyword evidence="3" id="KW-1134">Transmembrane beta strand</keyword>
<comment type="subcellular location">
    <subcellularLocation>
        <location evidence="1">Cell outer membrane</location>
        <topology evidence="1">Multi-pass membrane protein</topology>
    </subcellularLocation>
</comment>
<dbReference type="AlphaFoldDB" id="K1JL24"/>
<dbReference type="SUPFAM" id="SSF56935">
    <property type="entry name" value="Porins"/>
    <property type="match status" value="1"/>
</dbReference>
<keyword evidence="7" id="KW-0998">Cell outer membrane</keyword>
<feature type="signal peptide" evidence="8">
    <location>
        <begin position="1"/>
        <end position="25"/>
    </location>
</feature>
<dbReference type="HOGENOM" id="CLU_035981_0_1_4"/>
<keyword evidence="10" id="KW-1185">Reference proteome</keyword>
<evidence type="ECO:0000256" key="8">
    <source>
        <dbReference type="SAM" id="SignalP"/>
    </source>
</evidence>
<evidence type="ECO:0000256" key="1">
    <source>
        <dbReference type="ARBA" id="ARBA00004571"/>
    </source>
</evidence>
<evidence type="ECO:0000256" key="5">
    <source>
        <dbReference type="ARBA" id="ARBA00022729"/>
    </source>
</evidence>
<keyword evidence="6" id="KW-0472">Membrane</keyword>
<evidence type="ECO:0000256" key="6">
    <source>
        <dbReference type="ARBA" id="ARBA00023136"/>
    </source>
</evidence>
<protein>
    <recommendedName>
        <fullName evidence="11">Long-chain fatty acid transporter</fullName>
    </recommendedName>
</protein>
<dbReference type="EMBL" id="ADMG01000004">
    <property type="protein sequence ID" value="EKB32320.1"/>
    <property type="molecule type" value="Genomic_DNA"/>
</dbReference>
<dbReference type="Gene3D" id="2.40.160.60">
    <property type="entry name" value="Outer membrane protein transport protein (OMPP1/FadL/TodX)"/>
    <property type="match status" value="1"/>
</dbReference>
<reference evidence="9 10" key="1">
    <citation type="submission" date="2012-05" db="EMBL/GenBank/DDBJ databases">
        <title>The Genome Sequence of Sutterella wadsworthensis 2_1_59BFAA.</title>
        <authorList>
            <consortium name="The Broad Institute Genome Sequencing Platform"/>
            <person name="Earl A."/>
            <person name="Ward D."/>
            <person name="Feldgarden M."/>
            <person name="Gevers D."/>
            <person name="Daigneault M."/>
            <person name="Strauss J."/>
            <person name="Allen-Vercoe E."/>
            <person name="Walker B."/>
            <person name="Young S.K."/>
            <person name="Zeng Q."/>
            <person name="Gargeya S."/>
            <person name="Fitzgerald M."/>
            <person name="Haas B."/>
            <person name="Abouelleil A."/>
            <person name="Alvarado L."/>
            <person name="Arachchi H.M."/>
            <person name="Berlin A.M."/>
            <person name="Chapman S.B."/>
            <person name="Goldberg J."/>
            <person name="Griggs A."/>
            <person name="Gujja S."/>
            <person name="Hansen M."/>
            <person name="Howarth C."/>
            <person name="Imamovic A."/>
            <person name="Larimer J."/>
            <person name="McCowen C."/>
            <person name="Montmayeur A."/>
            <person name="Murphy C."/>
            <person name="Neiman D."/>
            <person name="Pearson M."/>
            <person name="Priest M."/>
            <person name="Roberts A."/>
            <person name="Saif S."/>
            <person name="Shea T."/>
            <person name="Sisk P."/>
            <person name="Sykes S."/>
            <person name="Wortman J."/>
            <person name="Nusbaum C."/>
            <person name="Birren B."/>
        </authorList>
    </citation>
    <scope>NUCLEOTIDE SEQUENCE [LARGE SCALE GENOMIC DNA]</scope>
    <source>
        <strain evidence="9 10">2_1_59BFAA</strain>
    </source>
</reference>
<comment type="similarity">
    <text evidence="2">Belongs to the OmpP1/FadL family.</text>
</comment>
<dbReference type="InterPro" id="IPR005017">
    <property type="entry name" value="OMPP1/FadL/TodX"/>
</dbReference>
<sequence>MKNPTFKIAAAAMMVAGAFATQTYAAGFQLSEQSAIQMGRAMAGAGIVGDDLSAVHYNPAGMTLLSGTRMQATGTWVAVNLDYESRDGSVTENGRLKGQTIPAGFITHQINDSLWAGLGLTVPYGMGTEFDENWGGMDRGTESMILTFDINPNLAWKVNDKLSVGGGISLQYAKAELGFGFDVPSFKTAAHANVKGDSWAWGWNVGMMFQPVETVRVGLAYRSHIAHNADGHTTLDINGMGSLTSDMKVRIKTPDTITLSATWEATDALRLSGTARWSKWSNFKSLSLDNSGFGSAPEIDQIAATHSTITNNWDDTWFFSVGADYKLNGQWTVRGGVAYDQGPVENQYRMAVIPDTDRVWFSGGASYKYTDNLTFDFGATYIKGVGDKELVSAKEKASGEFKSLDSYIFSAQMQYLF</sequence>
<keyword evidence="5 8" id="KW-0732">Signal</keyword>
<dbReference type="PANTHER" id="PTHR35093:SF8">
    <property type="entry name" value="OUTER MEMBRANE PROTEIN NMB0088-RELATED"/>
    <property type="match status" value="1"/>
</dbReference>
<dbReference type="eggNOG" id="COG2067">
    <property type="taxonomic scope" value="Bacteria"/>
</dbReference>
<organism evidence="9 10">
    <name type="scientific">Sutterella wadsworthensis 2_1_59BFAA</name>
    <dbReference type="NCBI Taxonomy" id="742823"/>
    <lineage>
        <taxon>Bacteria</taxon>
        <taxon>Pseudomonadati</taxon>
        <taxon>Pseudomonadota</taxon>
        <taxon>Betaproteobacteria</taxon>
        <taxon>Burkholderiales</taxon>
        <taxon>Sutterellaceae</taxon>
        <taxon>Sutterella</taxon>
    </lineage>
</organism>
<feature type="chain" id="PRO_5003846332" description="Long-chain fatty acid transporter" evidence="8">
    <location>
        <begin position="26"/>
        <end position="417"/>
    </location>
</feature>
<dbReference type="RefSeq" id="WP_005433042.1">
    <property type="nucleotide sequence ID" value="NZ_JH815513.1"/>
</dbReference>
<evidence type="ECO:0000256" key="3">
    <source>
        <dbReference type="ARBA" id="ARBA00022452"/>
    </source>
</evidence>
<comment type="caution">
    <text evidence="9">The sequence shown here is derived from an EMBL/GenBank/DDBJ whole genome shotgun (WGS) entry which is preliminary data.</text>
</comment>
<dbReference type="OrthoDB" id="19849at2"/>
<dbReference type="GO" id="GO:0015483">
    <property type="term" value="F:long-chain fatty acid transporting porin activity"/>
    <property type="evidence" value="ECO:0007669"/>
    <property type="project" value="TreeGrafter"/>
</dbReference>
<dbReference type="PATRIC" id="fig|742823.3.peg.91"/>
<evidence type="ECO:0008006" key="11">
    <source>
        <dbReference type="Google" id="ProtNLM"/>
    </source>
</evidence>
<evidence type="ECO:0000313" key="10">
    <source>
        <dbReference type="Proteomes" id="UP000005835"/>
    </source>
</evidence>
<keyword evidence="4" id="KW-0812">Transmembrane</keyword>
<evidence type="ECO:0000256" key="7">
    <source>
        <dbReference type="ARBA" id="ARBA00023237"/>
    </source>
</evidence>